<comment type="caution">
    <text evidence="1">The sequence shown here is derived from an EMBL/GenBank/DDBJ whole genome shotgun (WGS) entry which is preliminary data.</text>
</comment>
<sequence>MTIKYLCISSAYILSRCTTIIRSPPTITTTTTGVPQVPSPAAHRCHLMSPISYS</sequence>
<dbReference type="AlphaFoldDB" id="J9F0U0"/>
<dbReference type="EMBL" id="ADBV01002474">
    <property type="protein sequence ID" value="EJW83042.1"/>
    <property type="molecule type" value="Genomic_DNA"/>
</dbReference>
<evidence type="ECO:0000313" key="2">
    <source>
        <dbReference type="Proteomes" id="UP000004810"/>
    </source>
</evidence>
<name>J9F0U0_WUCBA</name>
<organism evidence="1 2">
    <name type="scientific">Wuchereria bancrofti</name>
    <dbReference type="NCBI Taxonomy" id="6293"/>
    <lineage>
        <taxon>Eukaryota</taxon>
        <taxon>Metazoa</taxon>
        <taxon>Ecdysozoa</taxon>
        <taxon>Nematoda</taxon>
        <taxon>Chromadorea</taxon>
        <taxon>Rhabditida</taxon>
        <taxon>Spirurina</taxon>
        <taxon>Spiruromorpha</taxon>
        <taxon>Filarioidea</taxon>
        <taxon>Onchocercidae</taxon>
        <taxon>Wuchereria</taxon>
    </lineage>
</organism>
<feature type="non-terminal residue" evidence="1">
    <location>
        <position position="54"/>
    </location>
</feature>
<proteinExistence type="predicted"/>
<accession>J9F0U0</accession>
<evidence type="ECO:0000313" key="1">
    <source>
        <dbReference type="EMBL" id="EJW83042.1"/>
    </source>
</evidence>
<dbReference type="Proteomes" id="UP000004810">
    <property type="component" value="Unassembled WGS sequence"/>
</dbReference>
<protein>
    <submittedName>
        <fullName evidence="1">Uncharacterized protein</fullName>
    </submittedName>
</protein>
<gene>
    <name evidence="1" type="ORF">WUBG_06047</name>
</gene>
<reference evidence="2" key="1">
    <citation type="submission" date="2012-08" db="EMBL/GenBank/DDBJ databases">
        <title>The Genome Sequence of Wuchereria bancrofti.</title>
        <authorList>
            <person name="Nutman T.B."/>
            <person name="Fink D.L."/>
            <person name="Russ C."/>
            <person name="Young S."/>
            <person name="Zeng Q."/>
            <person name="Koehrsen M."/>
            <person name="Alvarado L."/>
            <person name="Berlin A."/>
            <person name="Chapman S.B."/>
            <person name="Chen Z."/>
            <person name="Freedman E."/>
            <person name="Gellesch M."/>
            <person name="Goldberg J."/>
            <person name="Griggs A."/>
            <person name="Gujja S."/>
            <person name="Heilman E.R."/>
            <person name="Heiman D."/>
            <person name="Hepburn T."/>
            <person name="Howarth C."/>
            <person name="Jen D."/>
            <person name="Larson L."/>
            <person name="Lewis B."/>
            <person name="Mehta T."/>
            <person name="Park D."/>
            <person name="Pearson M."/>
            <person name="Roberts A."/>
            <person name="Saif S."/>
            <person name="Shea T."/>
            <person name="Shenoy N."/>
            <person name="Sisk P."/>
            <person name="Stolte C."/>
            <person name="Sykes S."/>
            <person name="Walk T."/>
            <person name="White J."/>
            <person name="Yandava C."/>
            <person name="Haas B."/>
            <person name="Henn M.R."/>
            <person name="Nusbaum C."/>
            <person name="Birren B."/>
        </authorList>
    </citation>
    <scope>NUCLEOTIDE SEQUENCE [LARGE SCALE GENOMIC DNA]</scope>
    <source>
        <strain evidence="2">NA</strain>
    </source>
</reference>